<name>A0A1C3P9R1_9ACTN</name>
<gene>
    <name evidence="1" type="ORF">FDG2_4965</name>
</gene>
<evidence type="ECO:0000313" key="1">
    <source>
        <dbReference type="EMBL" id="SBW26552.1"/>
    </source>
</evidence>
<dbReference type="Proteomes" id="UP000199013">
    <property type="component" value="Unassembled WGS sequence"/>
</dbReference>
<proteinExistence type="predicted"/>
<dbReference type="InterPro" id="IPR036291">
    <property type="entry name" value="NAD(P)-bd_dom_sf"/>
</dbReference>
<sequence length="143" mass="15318">MLLRFGSFYGPDDAMSTEMARRARSGKPAVPGPAGAYLSPIHVADAASAVAAALDVPSGTYNIVDDEPATRAEFAKVLAHVYGVERVRLIPAWPLRLSARTRTITRSQRVSNRRFRETTGWKPEFLSGAAGWAAIAAAGEPAH</sequence>
<dbReference type="AlphaFoldDB" id="A0A1C3P9R1"/>
<dbReference type="EMBL" id="FLUV01002093">
    <property type="protein sequence ID" value="SBW26552.1"/>
    <property type="molecule type" value="Genomic_DNA"/>
</dbReference>
<protein>
    <submittedName>
        <fullName evidence="1">NAD-dependent epimerase/dehydratase</fullName>
    </submittedName>
</protein>
<dbReference type="SUPFAM" id="SSF51735">
    <property type="entry name" value="NAD(P)-binding Rossmann-fold domains"/>
    <property type="match status" value="1"/>
</dbReference>
<keyword evidence="2" id="KW-1185">Reference proteome</keyword>
<dbReference type="Gene3D" id="3.40.50.720">
    <property type="entry name" value="NAD(P)-binding Rossmann-like Domain"/>
    <property type="match status" value="1"/>
</dbReference>
<reference evidence="2" key="1">
    <citation type="submission" date="2016-02" db="EMBL/GenBank/DDBJ databases">
        <authorList>
            <person name="Wibberg D."/>
        </authorList>
    </citation>
    <scope>NUCLEOTIDE SEQUENCE [LARGE SCALE GENOMIC DNA]</scope>
</reference>
<organism evidence="1 2">
    <name type="scientific">Candidatus Protofrankia californiensis</name>
    <dbReference type="NCBI Taxonomy" id="1839754"/>
    <lineage>
        <taxon>Bacteria</taxon>
        <taxon>Bacillati</taxon>
        <taxon>Actinomycetota</taxon>
        <taxon>Actinomycetes</taxon>
        <taxon>Frankiales</taxon>
        <taxon>Frankiaceae</taxon>
        <taxon>Protofrankia</taxon>
    </lineage>
</organism>
<evidence type="ECO:0000313" key="2">
    <source>
        <dbReference type="Proteomes" id="UP000199013"/>
    </source>
</evidence>
<accession>A0A1C3P9R1</accession>